<dbReference type="EMBL" id="LT634361">
    <property type="protein sequence ID" value="SFZ83015.1"/>
    <property type="molecule type" value="Genomic_DNA"/>
</dbReference>
<proteinExistence type="predicted"/>
<reference evidence="1 2" key="1">
    <citation type="submission" date="2016-11" db="EMBL/GenBank/DDBJ databases">
        <authorList>
            <person name="Jaros S."/>
            <person name="Januszkiewicz K."/>
            <person name="Wedrychowicz H."/>
        </authorList>
    </citation>
    <scope>NUCLEOTIDE SEQUENCE [LARGE SCALE GENOMIC DNA]</scope>
    <source>
        <strain evidence="1">NCIMB 2154T</strain>
    </source>
</reference>
<organism evidence="1 2">
    <name type="scientific">Tenacibaculum maritimum NCIMB 2154</name>
    <dbReference type="NCBI Taxonomy" id="1349785"/>
    <lineage>
        <taxon>Bacteria</taxon>
        <taxon>Pseudomonadati</taxon>
        <taxon>Bacteroidota</taxon>
        <taxon>Flavobacteriia</taxon>
        <taxon>Flavobacteriales</taxon>
        <taxon>Flavobacteriaceae</taxon>
        <taxon>Tenacibaculum</taxon>
    </lineage>
</organism>
<dbReference type="RefSeq" id="WP_038025208.1">
    <property type="nucleotide sequence ID" value="NZ_BAUG01000002.1"/>
</dbReference>
<gene>
    <name evidence="1" type="ORF">MARIT_1858</name>
</gene>
<dbReference type="AlphaFoldDB" id="A0A2H1EAG8"/>
<accession>A0A2H1EAG8</accession>
<dbReference type="Proteomes" id="UP000231564">
    <property type="component" value="Chromosome MARIT"/>
</dbReference>
<evidence type="ECO:0008006" key="3">
    <source>
        <dbReference type="Google" id="ProtNLM"/>
    </source>
</evidence>
<dbReference type="KEGG" id="tmar:MARIT_1858"/>
<dbReference type="InterPro" id="IPR011250">
    <property type="entry name" value="OMP/PagP_B-barrel"/>
</dbReference>
<name>A0A2H1EAG8_9FLAO</name>
<keyword evidence="2" id="KW-1185">Reference proteome</keyword>
<dbReference type="SUPFAM" id="SSF56925">
    <property type="entry name" value="OMPA-like"/>
    <property type="match status" value="1"/>
</dbReference>
<evidence type="ECO:0000313" key="2">
    <source>
        <dbReference type="Proteomes" id="UP000231564"/>
    </source>
</evidence>
<protein>
    <recommendedName>
        <fullName evidence="3">Alpha-ketoglutarate decarboxylase</fullName>
    </recommendedName>
</protein>
<dbReference type="Gene3D" id="2.40.160.60">
    <property type="entry name" value="Outer membrane protein transport protein (OMPP1/FadL/TodX)"/>
    <property type="match status" value="1"/>
</dbReference>
<dbReference type="OrthoDB" id="1160493at2"/>
<sequence>MKKGIALLSLICSLHLSSQNTTKSDFWNHVRYGGGLGLSFRSNNTTVSISPSALYEFNDQFSLGASLGYLYNKQNSLTSNVFSASIISLYNPISQIQVSAELEQLFVNQNLLGFKNNYNYPALYLGVAYRFGMASLGIRYDILYDKDTNIYISPISPIIRFYF</sequence>
<dbReference type="GeneID" id="47723360"/>
<evidence type="ECO:0000313" key="1">
    <source>
        <dbReference type="EMBL" id="SFZ83015.1"/>
    </source>
</evidence>
<dbReference type="STRING" id="1349785.GCA_000509405_02813"/>